<comment type="similarity">
    <text evidence="1">Belongs to the ABC transporter superfamily.</text>
</comment>
<sequence length="164" mass="19421">MKQKTAIVTALASDADILIMDEPTTGLDPLMRDLFIELLKEEKERGKTIFMSSHIFQEVEEICDRVAVIQKGKIIDIVDMKTIRYNKNKEYRMEFKSEEDFKQFISLGYQINQVKTEDLQVFVQVHDNQINELIQSLKVFDLVYFKEIKVHFEDYITEIFKEEV</sequence>
<evidence type="ECO:0000313" key="6">
    <source>
        <dbReference type="EMBL" id="MFC4711183.1"/>
    </source>
</evidence>
<dbReference type="EMBL" id="JBHSGT010000067">
    <property type="protein sequence ID" value="MFC4711183.1"/>
    <property type="molecule type" value="Genomic_DNA"/>
</dbReference>
<evidence type="ECO:0000256" key="3">
    <source>
        <dbReference type="ARBA" id="ARBA00022741"/>
    </source>
</evidence>
<feature type="domain" description="ATPase AAA-type core" evidence="5">
    <location>
        <begin position="3"/>
        <end position="54"/>
    </location>
</feature>
<evidence type="ECO:0000313" key="7">
    <source>
        <dbReference type="Proteomes" id="UP001596026"/>
    </source>
</evidence>
<dbReference type="RefSeq" id="WP_379967599.1">
    <property type="nucleotide sequence ID" value="NZ_JBHSGT010000067.1"/>
</dbReference>
<evidence type="ECO:0000256" key="1">
    <source>
        <dbReference type="ARBA" id="ARBA00005417"/>
    </source>
</evidence>
<name>A0ABV9M981_9ENTE</name>
<dbReference type="Proteomes" id="UP001596026">
    <property type="component" value="Unassembled WGS sequence"/>
</dbReference>
<dbReference type="Pfam" id="PF13304">
    <property type="entry name" value="AAA_21"/>
    <property type="match status" value="1"/>
</dbReference>
<keyword evidence="7" id="KW-1185">Reference proteome</keyword>
<keyword evidence="3" id="KW-0547">Nucleotide-binding</keyword>
<dbReference type="InterPro" id="IPR003959">
    <property type="entry name" value="ATPase_AAA_core"/>
</dbReference>
<comment type="caution">
    <text evidence="6">The sequence shown here is derived from an EMBL/GenBank/DDBJ whole genome shotgun (WGS) entry which is preliminary data.</text>
</comment>
<dbReference type="Gene3D" id="3.40.50.300">
    <property type="entry name" value="P-loop containing nucleotide triphosphate hydrolases"/>
    <property type="match status" value="1"/>
</dbReference>
<evidence type="ECO:0000256" key="2">
    <source>
        <dbReference type="ARBA" id="ARBA00022448"/>
    </source>
</evidence>
<protein>
    <submittedName>
        <fullName evidence="6">AAA family ATPase</fullName>
    </submittedName>
</protein>
<accession>A0ABV9M981</accession>
<keyword evidence="4" id="KW-0067">ATP-binding</keyword>
<proteinExistence type="inferred from homology"/>
<organism evidence="6 7">
    <name type="scientific">Enterococcus eurekensis</name>
    <dbReference type="NCBI Taxonomy" id="1159753"/>
    <lineage>
        <taxon>Bacteria</taxon>
        <taxon>Bacillati</taxon>
        <taxon>Bacillota</taxon>
        <taxon>Bacilli</taxon>
        <taxon>Lactobacillales</taxon>
        <taxon>Enterococcaceae</taxon>
        <taxon>Enterococcus</taxon>
    </lineage>
</organism>
<keyword evidence="2" id="KW-0813">Transport</keyword>
<dbReference type="InterPro" id="IPR027417">
    <property type="entry name" value="P-loop_NTPase"/>
</dbReference>
<dbReference type="PANTHER" id="PTHR42711:SF5">
    <property type="entry name" value="ABC TRANSPORTER ATP-BINDING PROTEIN NATA"/>
    <property type="match status" value="1"/>
</dbReference>
<evidence type="ECO:0000256" key="4">
    <source>
        <dbReference type="ARBA" id="ARBA00022840"/>
    </source>
</evidence>
<gene>
    <name evidence="6" type="ORF">ACFO3L_11290</name>
</gene>
<dbReference type="PANTHER" id="PTHR42711">
    <property type="entry name" value="ABC TRANSPORTER ATP-BINDING PROTEIN"/>
    <property type="match status" value="1"/>
</dbReference>
<dbReference type="SUPFAM" id="SSF52540">
    <property type="entry name" value="P-loop containing nucleoside triphosphate hydrolases"/>
    <property type="match status" value="1"/>
</dbReference>
<evidence type="ECO:0000259" key="5">
    <source>
        <dbReference type="Pfam" id="PF13304"/>
    </source>
</evidence>
<dbReference type="InterPro" id="IPR050763">
    <property type="entry name" value="ABC_transporter_ATP-binding"/>
</dbReference>
<reference evidence="7" key="1">
    <citation type="journal article" date="2019" name="Int. J. Syst. Evol. Microbiol.">
        <title>The Global Catalogue of Microorganisms (GCM) 10K type strain sequencing project: providing services to taxonomists for standard genome sequencing and annotation.</title>
        <authorList>
            <consortium name="The Broad Institute Genomics Platform"/>
            <consortium name="The Broad Institute Genome Sequencing Center for Infectious Disease"/>
            <person name="Wu L."/>
            <person name="Ma J."/>
        </authorList>
    </citation>
    <scope>NUCLEOTIDE SEQUENCE [LARGE SCALE GENOMIC DNA]</scope>
    <source>
        <strain evidence="7">CGMCC 1.19061</strain>
    </source>
</reference>